<dbReference type="CDD" id="cd04301">
    <property type="entry name" value="NAT_SF"/>
    <property type="match status" value="1"/>
</dbReference>
<dbReference type="Proteomes" id="UP000239504">
    <property type="component" value="Unassembled WGS sequence"/>
</dbReference>
<keyword evidence="2" id="KW-0012">Acyltransferase</keyword>
<dbReference type="PANTHER" id="PTHR43877:SF1">
    <property type="entry name" value="ACETYLTRANSFERASE"/>
    <property type="match status" value="1"/>
</dbReference>
<accession>A0A2S7JZJ4</accession>
<dbReference type="InterPro" id="IPR000182">
    <property type="entry name" value="GNAT_dom"/>
</dbReference>
<dbReference type="GO" id="GO:0016747">
    <property type="term" value="F:acyltransferase activity, transferring groups other than amino-acyl groups"/>
    <property type="evidence" value="ECO:0007669"/>
    <property type="project" value="InterPro"/>
</dbReference>
<dbReference type="SUPFAM" id="SSF55729">
    <property type="entry name" value="Acyl-CoA N-acyltransferases (Nat)"/>
    <property type="match status" value="1"/>
</dbReference>
<feature type="domain" description="N-acetyltransferase" evidence="3">
    <location>
        <begin position="6"/>
        <end position="173"/>
    </location>
</feature>
<gene>
    <name evidence="4" type="ORF">CW354_22240</name>
</gene>
<dbReference type="OrthoDB" id="118465at2"/>
<reference evidence="4 5" key="1">
    <citation type="submission" date="2017-12" db="EMBL/GenBank/DDBJ databases">
        <authorList>
            <person name="Hurst M.R.H."/>
        </authorList>
    </citation>
    <scope>NUCLEOTIDE SEQUENCE [LARGE SCALE GENOMIC DNA]</scope>
    <source>
        <strain evidence="4 5">SY-3-19</strain>
    </source>
</reference>
<protein>
    <recommendedName>
        <fullName evidence="3">N-acetyltransferase domain-containing protein</fullName>
    </recommendedName>
</protein>
<dbReference type="PANTHER" id="PTHR43877">
    <property type="entry name" value="AMINOALKYLPHOSPHONATE N-ACETYLTRANSFERASE-RELATED-RELATED"/>
    <property type="match status" value="1"/>
</dbReference>
<keyword evidence="1" id="KW-0808">Transferase</keyword>
<keyword evidence="5" id="KW-1185">Reference proteome</keyword>
<dbReference type="InterPro" id="IPR016181">
    <property type="entry name" value="Acyl_CoA_acyltransferase"/>
</dbReference>
<dbReference type="EMBL" id="PJCH01000017">
    <property type="protein sequence ID" value="PQA85652.1"/>
    <property type="molecule type" value="Genomic_DNA"/>
</dbReference>
<organism evidence="4 5">
    <name type="scientific">Hyphococcus luteus</name>
    <dbReference type="NCBI Taxonomy" id="2058213"/>
    <lineage>
        <taxon>Bacteria</taxon>
        <taxon>Pseudomonadati</taxon>
        <taxon>Pseudomonadota</taxon>
        <taxon>Alphaproteobacteria</taxon>
        <taxon>Parvularculales</taxon>
        <taxon>Parvularculaceae</taxon>
        <taxon>Hyphococcus</taxon>
    </lineage>
</organism>
<evidence type="ECO:0000313" key="5">
    <source>
        <dbReference type="Proteomes" id="UP000239504"/>
    </source>
</evidence>
<dbReference type="InterPro" id="IPR050832">
    <property type="entry name" value="Bact_Acetyltransf"/>
</dbReference>
<name>A0A2S7JZJ4_9PROT</name>
<evidence type="ECO:0000256" key="1">
    <source>
        <dbReference type="ARBA" id="ARBA00022679"/>
    </source>
</evidence>
<dbReference type="RefSeq" id="WP_104832292.1">
    <property type="nucleotide sequence ID" value="NZ_PJCH01000017.1"/>
</dbReference>
<evidence type="ECO:0000313" key="4">
    <source>
        <dbReference type="EMBL" id="PQA85652.1"/>
    </source>
</evidence>
<dbReference type="Pfam" id="PF13508">
    <property type="entry name" value="Acetyltransf_7"/>
    <property type="match status" value="1"/>
</dbReference>
<dbReference type="AlphaFoldDB" id="A0A2S7JZJ4"/>
<dbReference type="Gene3D" id="3.40.630.30">
    <property type="match status" value="1"/>
</dbReference>
<proteinExistence type="predicted"/>
<dbReference type="PROSITE" id="PS51186">
    <property type="entry name" value="GNAT"/>
    <property type="match status" value="1"/>
</dbReference>
<evidence type="ECO:0000259" key="3">
    <source>
        <dbReference type="PROSITE" id="PS51186"/>
    </source>
</evidence>
<evidence type="ECO:0000256" key="2">
    <source>
        <dbReference type="ARBA" id="ARBA00023315"/>
    </source>
</evidence>
<comment type="caution">
    <text evidence="4">The sequence shown here is derived from an EMBL/GenBank/DDBJ whole genome shotgun (WGS) entry which is preliminary data.</text>
</comment>
<sequence length="179" mass="19582">MRMTDFEIRRAIAADLPALAEIQQRSMRELASMSYETAQIAAFLEHGEAILSEIIEKANCWVAVAGPLVIGCAAWCRPGAISLSALPKRPTLPEAEIRSVHVRPGWTRRGVARRLLDRIEKDAAEASVLRLSLLSTLNGRAFYEALGFSATGEKKLKVDGLFMTGVAMTKQLEKSRSAA</sequence>